<reference evidence="4 5" key="1">
    <citation type="journal article" date="2019" name="Vet. Microbiol.">
        <title>Genetic characterization of susceptible and multi-drug resistant Mannheimia haemolytica isolated from high-risk stocker calves prior to and after antimicrobial metaphylaxis.</title>
        <authorList>
            <person name="Snyder E.R."/>
            <person name="Alvarez-Narvaez S."/>
            <person name="Credille B.C."/>
        </authorList>
    </citation>
    <scope>NUCLEOTIDE SEQUENCE [LARGE SCALE GENOMIC DNA]</scope>
    <source>
        <strain evidence="3 4">UGA-R5-128-1</strain>
        <strain evidence="2 5">UGA-R7-163-1</strain>
    </source>
</reference>
<evidence type="ECO:0000313" key="4">
    <source>
        <dbReference type="Proteomes" id="UP000315164"/>
    </source>
</evidence>
<dbReference type="KEGG" id="mhay:VK67_05865"/>
<comment type="caution">
    <text evidence="3">The sequence shown here is derived from an EMBL/GenBank/DDBJ whole genome shotgun (WGS) entry which is preliminary data.</text>
</comment>
<evidence type="ECO:0008006" key="6">
    <source>
        <dbReference type="Google" id="ProtNLM"/>
    </source>
</evidence>
<dbReference type="AlphaFoldDB" id="A0A249A045"/>
<keyword evidence="1" id="KW-0812">Transmembrane</keyword>
<dbReference type="Proteomes" id="UP000318394">
    <property type="component" value="Unassembled WGS sequence"/>
</dbReference>
<evidence type="ECO:0000256" key="1">
    <source>
        <dbReference type="SAM" id="Phobius"/>
    </source>
</evidence>
<keyword evidence="1" id="KW-0472">Membrane</keyword>
<organism evidence="3 4">
    <name type="scientific">Mannheimia haemolytica</name>
    <name type="common">Pasteurella haemolytica</name>
    <dbReference type="NCBI Taxonomy" id="75985"/>
    <lineage>
        <taxon>Bacteria</taxon>
        <taxon>Pseudomonadati</taxon>
        <taxon>Pseudomonadota</taxon>
        <taxon>Gammaproteobacteria</taxon>
        <taxon>Pasteurellales</taxon>
        <taxon>Pasteurellaceae</taxon>
        <taxon>Mannheimia</taxon>
    </lineage>
</organism>
<gene>
    <name evidence="3" type="ORF">FEA53_11135</name>
    <name evidence="2" type="ORF">FEB89_11290</name>
</gene>
<evidence type="ECO:0000313" key="2">
    <source>
        <dbReference type="EMBL" id="TRB35331.1"/>
    </source>
</evidence>
<feature type="transmembrane region" description="Helical" evidence="1">
    <location>
        <begin position="36"/>
        <end position="57"/>
    </location>
</feature>
<evidence type="ECO:0000313" key="3">
    <source>
        <dbReference type="EMBL" id="TRB72829.1"/>
    </source>
</evidence>
<evidence type="ECO:0000313" key="5">
    <source>
        <dbReference type="Proteomes" id="UP000318394"/>
    </source>
</evidence>
<dbReference type="KEGG" id="mhaq:WC39_05410"/>
<dbReference type="EMBL" id="VAJI01000031">
    <property type="protein sequence ID" value="TRB35331.1"/>
    <property type="molecule type" value="Genomic_DNA"/>
</dbReference>
<name>A0A249A045_MANHA</name>
<feature type="transmembrane region" description="Helical" evidence="1">
    <location>
        <begin position="7"/>
        <end position="24"/>
    </location>
</feature>
<keyword evidence="5" id="KW-1185">Reference proteome</keyword>
<dbReference type="GeneID" id="67369150"/>
<dbReference type="EMBL" id="VAJB01000030">
    <property type="protein sequence ID" value="TRB72829.1"/>
    <property type="molecule type" value="Genomic_DNA"/>
</dbReference>
<protein>
    <recommendedName>
        <fullName evidence="6">TMhelix containing protein</fullName>
    </recommendedName>
</protein>
<dbReference type="RefSeq" id="WP_006250091.1">
    <property type="nucleotide sequence ID" value="NZ_CP011098.1"/>
</dbReference>
<accession>A0A249A045</accession>
<keyword evidence="1" id="KW-1133">Transmembrane helix</keyword>
<proteinExistence type="predicted"/>
<dbReference type="Proteomes" id="UP000315164">
    <property type="component" value="Unassembled WGS sequence"/>
</dbReference>
<sequence length="64" mass="7526">MTKFFETIAFVMLFGIIPSCLLAINTTLMNMNIKNAPWFMVIIQLGFNITCYWLWFISVMRNVI</sequence>